<organism evidence="1">
    <name type="scientific">Serratia symbiotica SCt-VLC</name>
    <dbReference type="NCBI Taxonomy" id="1347341"/>
    <lineage>
        <taxon>Bacteria</taxon>
        <taxon>Pseudomonadati</taxon>
        <taxon>Pseudomonadota</taxon>
        <taxon>Gammaproteobacteria</taxon>
        <taxon>Enterobacterales</taxon>
        <taxon>Yersiniaceae</taxon>
        <taxon>Serratia</taxon>
        <taxon>Serratia symbiotica</taxon>
    </lineage>
</organism>
<proteinExistence type="predicted"/>
<reference evidence="1" key="1">
    <citation type="submission" date="2013-06" db="EMBL/GenBank/DDBJ databases">
        <authorList>
            <person name="Mazano-Marin A."/>
        </authorList>
    </citation>
    <scope>NUCLEOTIDE SEQUENCE</scope>
    <source>
        <strain evidence="1">SCt-VLC</strain>
    </source>
</reference>
<dbReference type="EMBL" id="FR904242">
    <property type="protein sequence ID" value="CDG49063.1"/>
    <property type="molecule type" value="Genomic_DNA"/>
</dbReference>
<protein>
    <submittedName>
        <fullName evidence="1">Uncharacterized protein</fullName>
    </submittedName>
</protein>
<dbReference type="AlphaFoldDB" id="A0A068RCZ0"/>
<evidence type="ECO:0000313" key="1">
    <source>
        <dbReference type="EMBL" id="CDG49063.1"/>
    </source>
</evidence>
<sequence>MKIIMVKKLGLLDDFASWGVAPNYARFFLDKCQEVDGHVALEPFVFNDSMHLTNPQQWFAANAAFWCRAYREAGTAEEQAETLASIRALFYVAGMLGQGSIIALIRQWWSVTYELHRLPAPNISPADTLIFRNGSASRFIDTTTGQRRH</sequence>
<dbReference type="RefSeq" id="WP_236712547.1">
    <property type="nucleotide sequence ID" value="NZ_FR904242.1"/>
</dbReference>
<reference evidence="1" key="2">
    <citation type="journal article" date="2014" name="Genome Biol. Evol.">
        <title>Settling down: the genome of Serratia symbiotica from the aphid Cinara tujafilina zooms in on the process of accommodation to a cooperative intracellular life.</title>
        <authorList>
            <person name="Manzano-Marin A."/>
            <person name="Latorre A."/>
        </authorList>
    </citation>
    <scope>NUCLEOTIDE SEQUENCE</scope>
    <source>
        <strain evidence="1">SCt-VLC</strain>
    </source>
</reference>
<accession>A0A068RCZ0</accession>
<gene>
    <name evidence="1" type="ORF">SCTVLC_2432</name>
</gene>
<name>A0A068RCZ0_9GAMM</name>